<keyword evidence="2 4" id="KW-0479">Metal-binding</keyword>
<evidence type="ECO:0000256" key="4">
    <source>
        <dbReference type="PIRNR" id="PIRNR031924"/>
    </source>
</evidence>
<dbReference type="Pfam" id="PF01663">
    <property type="entry name" value="Phosphodiest"/>
    <property type="match status" value="1"/>
</dbReference>
<dbReference type="NCBIfam" id="NF042991">
    <property type="entry name" value="alk_phos_PafA"/>
    <property type="match status" value="1"/>
</dbReference>
<dbReference type="GO" id="GO:0004035">
    <property type="term" value="F:alkaline phosphatase activity"/>
    <property type="evidence" value="ECO:0007669"/>
    <property type="project" value="InterPro"/>
</dbReference>
<dbReference type="InterPro" id="IPR002591">
    <property type="entry name" value="Phosphodiest/P_Trfase"/>
</dbReference>
<feature type="binding site" evidence="6">
    <location>
        <position position="117"/>
    </location>
    <ligand>
        <name>substrate</name>
    </ligand>
</feature>
<reference evidence="7 8" key="1">
    <citation type="submission" date="2020-01" db="EMBL/GenBank/DDBJ databases">
        <title>Leptobacterium flavescens.</title>
        <authorList>
            <person name="Wang G."/>
        </authorList>
    </citation>
    <scope>NUCLEOTIDE SEQUENCE [LARGE SCALE GENOMIC DNA]</scope>
    <source>
        <strain evidence="7 8">KCTC 22160</strain>
    </source>
</reference>
<evidence type="ECO:0000256" key="5">
    <source>
        <dbReference type="PIRSR" id="PIRSR031924-50"/>
    </source>
</evidence>
<dbReference type="PIRSF" id="PIRSF031924">
    <property type="entry name" value="Pi-irrepressible_AP"/>
    <property type="match status" value="1"/>
</dbReference>
<organism evidence="7 8">
    <name type="scientific">Leptobacterium flavescens</name>
    <dbReference type="NCBI Taxonomy" id="472055"/>
    <lineage>
        <taxon>Bacteria</taxon>
        <taxon>Pseudomonadati</taxon>
        <taxon>Bacteroidota</taxon>
        <taxon>Flavobacteriia</taxon>
        <taxon>Flavobacteriales</taxon>
        <taxon>Flavobacteriaceae</taxon>
        <taxon>Leptobacterium</taxon>
    </lineage>
</organism>
<sequence>MKKYFLAFFSIGIFAVGIGQERVSLIKEGRRGSESGLETYSKANRPKLVVGIVVDQMRYNYLTRFWSKYGNGGFKRLINEGFNCKNNHYNYIPTYTAPGHASIFTGATPSSHGIISNSWYDKTKDKTIYCVADDNYNPVGTDSRAGKMSPVNMTTTTITDELRLDTQMKGKVIGVAIKDRGAILPAGHAANAAYWFHGEDEGAWITSTYYMKNLPKWVRDFNASNAAEKYKKDWTTLYDIDTYVESGADKNNFEGLFKGQEAAVFPHKLPELWKENGGFDIVKSTPYGNSLTTDFAIAAIEGEQLGADEITDFLTLSYSSTDYVGHKYGVNSKEVQDTYLRLDKDLERLLKELDNKIGKGAYTVFLTADHGAVEVPSYLQSVKIPGGYFDGRAFYDKVKTFASARFGRDDLIKNVSNGQIFLNHEAIKELKLTATDVEQVIADEILNYEHIKTVYTAHQLLGAGYTEGLPLLLQNGFNRKRSGDVLFVLEPSVISYSRTGSTHGSGFSYDTHVPLLFFGNSIPTGSTAQKTTIDDIAPTLANLLGISYPNGITGDPIYQLTDEH</sequence>
<dbReference type="Gene3D" id="3.40.720.10">
    <property type="entry name" value="Alkaline Phosphatase, subunit A"/>
    <property type="match status" value="1"/>
</dbReference>
<gene>
    <name evidence="7" type="ORF">GWK08_16270</name>
</gene>
<keyword evidence="8" id="KW-1185">Reference proteome</keyword>
<dbReference type="Gene3D" id="3.30.1360.150">
    <property type="match status" value="1"/>
</dbReference>
<dbReference type="InterPro" id="IPR026263">
    <property type="entry name" value="Alkaline_phosphatase_prok"/>
</dbReference>
<feature type="active site" description="Phosphothreonine intermediate" evidence="5">
    <location>
        <position position="96"/>
    </location>
</feature>
<dbReference type="RefSeq" id="WP_163608315.1">
    <property type="nucleotide sequence ID" value="NZ_JAABOO010000004.1"/>
</dbReference>
<dbReference type="CDD" id="cd16016">
    <property type="entry name" value="AP-SPAP"/>
    <property type="match status" value="1"/>
</dbReference>
<dbReference type="PANTHER" id="PTHR10151">
    <property type="entry name" value="ECTONUCLEOTIDE PYROPHOSPHATASE/PHOSPHODIESTERASE"/>
    <property type="match status" value="1"/>
</dbReference>
<evidence type="ECO:0000313" key="7">
    <source>
        <dbReference type="EMBL" id="NER15012.1"/>
    </source>
</evidence>
<keyword evidence="3" id="KW-0732">Signal</keyword>
<name>A0A6P0UR55_9FLAO</name>
<proteinExistence type="predicted"/>
<evidence type="ECO:0000256" key="6">
    <source>
        <dbReference type="PIRSR" id="PIRSR031924-51"/>
    </source>
</evidence>
<feature type="binding site" evidence="6">
    <location>
        <begin position="178"/>
        <end position="180"/>
    </location>
    <ligand>
        <name>substrate</name>
    </ligand>
</feature>
<dbReference type="PANTHER" id="PTHR10151:SF120">
    <property type="entry name" value="BIS(5'-ADENOSYL)-TRIPHOSPHATASE"/>
    <property type="match status" value="1"/>
</dbReference>
<dbReference type="InterPro" id="IPR017850">
    <property type="entry name" value="Alkaline_phosphatase_core_sf"/>
</dbReference>
<keyword evidence="1 5" id="KW-0597">Phosphoprotein</keyword>
<evidence type="ECO:0000256" key="1">
    <source>
        <dbReference type="ARBA" id="ARBA00022553"/>
    </source>
</evidence>
<evidence type="ECO:0000256" key="2">
    <source>
        <dbReference type="ARBA" id="ARBA00022723"/>
    </source>
</evidence>
<evidence type="ECO:0000313" key="8">
    <source>
        <dbReference type="Proteomes" id="UP000468581"/>
    </source>
</evidence>
<evidence type="ECO:0000256" key="3">
    <source>
        <dbReference type="ARBA" id="ARBA00022729"/>
    </source>
</evidence>
<dbReference type="EMBL" id="JAABOO010000004">
    <property type="protein sequence ID" value="NER15012.1"/>
    <property type="molecule type" value="Genomic_DNA"/>
</dbReference>
<protein>
    <submittedName>
        <fullName evidence="7">Alkaline phosphatase family protein</fullName>
    </submittedName>
</protein>
<comment type="caution">
    <text evidence="7">The sequence shown here is derived from an EMBL/GenBank/DDBJ whole genome shotgun (WGS) entry which is preliminary data.</text>
</comment>
<dbReference type="GO" id="GO:0046872">
    <property type="term" value="F:metal ion binding"/>
    <property type="evidence" value="ECO:0007669"/>
    <property type="project" value="UniProtKB-KW"/>
</dbReference>
<accession>A0A6P0UR55</accession>
<dbReference type="Proteomes" id="UP000468581">
    <property type="component" value="Unassembled WGS sequence"/>
</dbReference>
<dbReference type="SUPFAM" id="SSF53649">
    <property type="entry name" value="Alkaline phosphatase-like"/>
    <property type="match status" value="1"/>
</dbReference>
<dbReference type="AlphaFoldDB" id="A0A6P0UR55"/>